<protein>
    <submittedName>
        <fullName evidence="1">Uncharacterized protein</fullName>
    </submittedName>
</protein>
<name>A0AAD5PQ23_9CRUS</name>
<accession>A0AAD5PQ23</accession>
<sequence>MCSTADAWSCRRKSFIGVTIHWIASDLSRQSACLAVRRVVEVINEEFEITTKLTCTITDNGSNFIKSFKVFGTKNDESQERASIQSLNLSNNQTDNIFRHQTNDYLNEECITDMLSDIESEFHESSEEDGLDDAEYADLVQGIRKFGADNGAKDKEQLVQDGKPDEGAVNFIPLTDILKKKASSRTIYCLPKHRRCACHLLSLVAKNDIFVGLDESLKNFSCRRYLCKLGRSFCCQQ</sequence>
<evidence type="ECO:0000313" key="1">
    <source>
        <dbReference type="EMBL" id="KAI9554927.1"/>
    </source>
</evidence>
<organism evidence="1 2">
    <name type="scientific">Daphnia sinensis</name>
    <dbReference type="NCBI Taxonomy" id="1820382"/>
    <lineage>
        <taxon>Eukaryota</taxon>
        <taxon>Metazoa</taxon>
        <taxon>Ecdysozoa</taxon>
        <taxon>Arthropoda</taxon>
        <taxon>Crustacea</taxon>
        <taxon>Branchiopoda</taxon>
        <taxon>Diplostraca</taxon>
        <taxon>Cladocera</taxon>
        <taxon>Anomopoda</taxon>
        <taxon>Daphniidae</taxon>
        <taxon>Daphnia</taxon>
        <taxon>Daphnia similis group</taxon>
    </lineage>
</organism>
<dbReference type="PANTHER" id="PTHR47501">
    <property type="entry name" value="TRANSPOSASE-RELATED"/>
    <property type="match status" value="1"/>
</dbReference>
<dbReference type="Proteomes" id="UP000820818">
    <property type="component" value="Linkage Group LG8"/>
</dbReference>
<keyword evidence="2" id="KW-1185">Reference proteome</keyword>
<comment type="caution">
    <text evidence="1">The sequence shown here is derived from an EMBL/GenBank/DDBJ whole genome shotgun (WGS) entry which is preliminary data.</text>
</comment>
<dbReference type="EMBL" id="WJBH02000008">
    <property type="protein sequence ID" value="KAI9554927.1"/>
    <property type="molecule type" value="Genomic_DNA"/>
</dbReference>
<gene>
    <name evidence="1" type="ORF">GHT06_020207</name>
</gene>
<dbReference type="AlphaFoldDB" id="A0AAD5PQ23"/>
<proteinExistence type="predicted"/>
<dbReference type="PANTHER" id="PTHR47501:SF5">
    <property type="entry name" value="HAT C-TERMINAL DIMERISATION DOMAIN-CONTAINING PROTEIN"/>
    <property type="match status" value="1"/>
</dbReference>
<reference evidence="1 2" key="1">
    <citation type="submission" date="2022-05" db="EMBL/GenBank/DDBJ databases">
        <title>A multi-omics perspective on studying reproductive biology in Daphnia sinensis.</title>
        <authorList>
            <person name="Jia J."/>
        </authorList>
    </citation>
    <scope>NUCLEOTIDE SEQUENCE [LARGE SCALE GENOMIC DNA]</scope>
    <source>
        <strain evidence="1 2">WSL</strain>
    </source>
</reference>
<evidence type="ECO:0000313" key="2">
    <source>
        <dbReference type="Proteomes" id="UP000820818"/>
    </source>
</evidence>